<keyword evidence="3" id="KW-1185">Reference proteome</keyword>
<evidence type="ECO:0000256" key="1">
    <source>
        <dbReference type="SAM" id="MobiDB-lite"/>
    </source>
</evidence>
<reference evidence="2" key="1">
    <citation type="submission" date="2023-07" db="EMBL/GenBank/DDBJ databases">
        <title>Chromosome-level Genome Assembly of Striped Snakehead (Channa striata).</title>
        <authorList>
            <person name="Liu H."/>
        </authorList>
    </citation>
    <scope>NUCLEOTIDE SEQUENCE</scope>
    <source>
        <strain evidence="2">Gz</strain>
        <tissue evidence="2">Muscle</tissue>
    </source>
</reference>
<feature type="region of interest" description="Disordered" evidence="1">
    <location>
        <begin position="45"/>
        <end position="78"/>
    </location>
</feature>
<organism evidence="2 3">
    <name type="scientific">Channa striata</name>
    <name type="common">Snakehead murrel</name>
    <name type="synonym">Ophicephalus striatus</name>
    <dbReference type="NCBI Taxonomy" id="64152"/>
    <lineage>
        <taxon>Eukaryota</taxon>
        <taxon>Metazoa</taxon>
        <taxon>Chordata</taxon>
        <taxon>Craniata</taxon>
        <taxon>Vertebrata</taxon>
        <taxon>Euteleostomi</taxon>
        <taxon>Actinopterygii</taxon>
        <taxon>Neopterygii</taxon>
        <taxon>Teleostei</taxon>
        <taxon>Neoteleostei</taxon>
        <taxon>Acanthomorphata</taxon>
        <taxon>Anabantaria</taxon>
        <taxon>Anabantiformes</taxon>
        <taxon>Channoidei</taxon>
        <taxon>Channidae</taxon>
        <taxon>Channa</taxon>
    </lineage>
</organism>
<gene>
    <name evidence="2" type="ORF">Q5P01_022282</name>
</gene>
<dbReference type="Proteomes" id="UP001187415">
    <property type="component" value="Unassembled WGS sequence"/>
</dbReference>
<sequence>MHTVLQREWDSLEQASCNDLVQDPDVRWAVKRLFSGTVLLPTLSCRPRPEDGFQSRTSQPRIKHSRSLGTLTSSIPRS</sequence>
<evidence type="ECO:0000313" key="3">
    <source>
        <dbReference type="Proteomes" id="UP001187415"/>
    </source>
</evidence>
<evidence type="ECO:0000313" key="2">
    <source>
        <dbReference type="EMBL" id="KAK2822217.1"/>
    </source>
</evidence>
<name>A0AA88J8N1_CHASR</name>
<dbReference type="EMBL" id="JAUPFM010000018">
    <property type="protein sequence ID" value="KAK2822217.1"/>
    <property type="molecule type" value="Genomic_DNA"/>
</dbReference>
<proteinExistence type="predicted"/>
<accession>A0AA88J8N1</accession>
<feature type="compositionally biased region" description="Polar residues" evidence="1">
    <location>
        <begin position="67"/>
        <end position="78"/>
    </location>
</feature>
<protein>
    <submittedName>
        <fullName evidence="2">Uncharacterized protein</fullName>
    </submittedName>
</protein>
<comment type="caution">
    <text evidence="2">The sequence shown here is derived from an EMBL/GenBank/DDBJ whole genome shotgun (WGS) entry which is preliminary data.</text>
</comment>
<dbReference type="AlphaFoldDB" id="A0AA88J8N1"/>